<dbReference type="InterPro" id="IPR001790">
    <property type="entry name" value="Ribosomal_uL10"/>
</dbReference>
<keyword evidence="2 5" id="KW-0689">Ribosomal protein</keyword>
<gene>
    <name evidence="5" type="primary">rplJ</name>
    <name evidence="6" type="ORF">BO222_09775</name>
</gene>
<dbReference type="Pfam" id="PF00466">
    <property type="entry name" value="Ribosomal_L10"/>
    <property type="match status" value="1"/>
</dbReference>
<evidence type="ECO:0000256" key="2">
    <source>
        <dbReference type="ARBA" id="ARBA00022980"/>
    </source>
</evidence>
<dbReference type="InterPro" id="IPR047865">
    <property type="entry name" value="Ribosomal_uL10_bac_type"/>
</dbReference>
<evidence type="ECO:0000256" key="3">
    <source>
        <dbReference type="ARBA" id="ARBA00023274"/>
    </source>
</evidence>
<keyword evidence="5" id="KW-0699">rRNA-binding</keyword>
<organism evidence="6 7">
    <name type="scientific">Ileibacterium valens</name>
    <dbReference type="NCBI Taxonomy" id="1862668"/>
    <lineage>
        <taxon>Bacteria</taxon>
        <taxon>Bacillati</taxon>
        <taxon>Bacillota</taxon>
        <taxon>Erysipelotrichia</taxon>
        <taxon>Erysipelotrichales</taxon>
        <taxon>Erysipelotrichaceae</taxon>
        <taxon>Ileibacterium</taxon>
    </lineage>
</organism>
<comment type="function">
    <text evidence="5">Forms part of the ribosomal stalk, playing a central role in the interaction of the ribosome with GTP-bound translation factors.</text>
</comment>
<keyword evidence="7" id="KW-1185">Reference proteome</keyword>
<dbReference type="GeneID" id="82203446"/>
<evidence type="ECO:0000256" key="4">
    <source>
        <dbReference type="ARBA" id="ARBA00035202"/>
    </source>
</evidence>
<evidence type="ECO:0000256" key="1">
    <source>
        <dbReference type="ARBA" id="ARBA00008889"/>
    </source>
</evidence>
<accession>A0A1U7NE81</accession>
<dbReference type="HAMAP" id="MF_00362">
    <property type="entry name" value="Ribosomal_uL10"/>
    <property type="match status" value="1"/>
</dbReference>
<proteinExistence type="inferred from homology"/>
<dbReference type="PROSITE" id="PS01109">
    <property type="entry name" value="RIBOSOMAL_L10"/>
    <property type="match status" value="1"/>
</dbReference>
<dbReference type="GO" id="GO:0003735">
    <property type="term" value="F:structural constituent of ribosome"/>
    <property type="evidence" value="ECO:0007669"/>
    <property type="project" value="InterPro"/>
</dbReference>
<dbReference type="InterPro" id="IPR043141">
    <property type="entry name" value="Ribosomal_uL10-like_sf"/>
</dbReference>
<dbReference type="CDD" id="cd05797">
    <property type="entry name" value="Ribosomal_L10"/>
    <property type="match status" value="1"/>
</dbReference>
<dbReference type="InterPro" id="IPR022973">
    <property type="entry name" value="Ribosomal_uL10_bac"/>
</dbReference>
<protein>
    <recommendedName>
        <fullName evidence="4 5">Large ribosomal subunit protein uL10</fullName>
    </recommendedName>
</protein>
<comment type="similarity">
    <text evidence="1 5">Belongs to the universal ribosomal protein uL10 family.</text>
</comment>
<keyword evidence="5" id="KW-0694">RNA-binding</keyword>
<dbReference type="NCBIfam" id="NF000955">
    <property type="entry name" value="PRK00099.1-1"/>
    <property type="match status" value="1"/>
</dbReference>
<dbReference type="AlphaFoldDB" id="A0A1U7NE81"/>
<dbReference type="RefSeq" id="WP_075820630.1">
    <property type="nucleotide sequence ID" value="NZ_CAJUTZ010000005.1"/>
</dbReference>
<evidence type="ECO:0000313" key="7">
    <source>
        <dbReference type="Proteomes" id="UP000186341"/>
    </source>
</evidence>
<keyword evidence="3 5" id="KW-0687">Ribonucleoprotein</keyword>
<reference evidence="6 7" key="1">
    <citation type="submission" date="2016-11" db="EMBL/GenBank/DDBJ databases">
        <title>Description of two novel members of the family Erysipelotrichaceae: Ileibacterium lipovorans gen. nov., sp. nov. and Dubosiella newyorkensis, gen. nov., sp. nov.</title>
        <authorList>
            <person name="Cox L.M."/>
            <person name="Sohn J."/>
            <person name="Tyrrell K.L."/>
            <person name="Citron D.M."/>
            <person name="Lawson P.A."/>
            <person name="Patel N.B."/>
            <person name="Iizumi T."/>
            <person name="Perez-Perez G.I."/>
            <person name="Goldstein E.J."/>
            <person name="Blaser M.J."/>
        </authorList>
    </citation>
    <scope>NUCLEOTIDE SEQUENCE [LARGE SCALE GENOMIC DNA]</scope>
    <source>
        <strain evidence="6 7">NYU-BL-A3</strain>
    </source>
</reference>
<dbReference type="GO" id="GO:0015934">
    <property type="term" value="C:large ribosomal subunit"/>
    <property type="evidence" value="ECO:0007669"/>
    <property type="project" value="InterPro"/>
</dbReference>
<dbReference type="GO" id="GO:0006412">
    <property type="term" value="P:translation"/>
    <property type="evidence" value="ECO:0007669"/>
    <property type="project" value="UniProtKB-UniRule"/>
</dbReference>
<comment type="subunit">
    <text evidence="5">Part of the ribosomal stalk of the 50S ribosomal subunit. The N-terminus interacts with L11 and the large rRNA to form the base of the stalk. The C-terminus forms an elongated spine to which L12 dimers bind in a sequential fashion forming a multimeric L10(L12)X complex.</text>
</comment>
<dbReference type="Gene3D" id="3.30.70.1730">
    <property type="match status" value="1"/>
</dbReference>
<dbReference type="OrthoDB" id="9808307at2"/>
<evidence type="ECO:0000313" key="6">
    <source>
        <dbReference type="EMBL" id="OLU37824.1"/>
    </source>
</evidence>
<dbReference type="SUPFAM" id="SSF160369">
    <property type="entry name" value="Ribosomal protein L10-like"/>
    <property type="match status" value="1"/>
</dbReference>
<name>A0A1U7NE81_9FIRM</name>
<comment type="caution">
    <text evidence="6">The sequence shown here is derived from an EMBL/GenBank/DDBJ whole genome shotgun (WGS) entry which is preliminary data.</text>
</comment>
<evidence type="ECO:0000256" key="5">
    <source>
        <dbReference type="HAMAP-Rule" id="MF_00362"/>
    </source>
</evidence>
<dbReference type="GO" id="GO:0070180">
    <property type="term" value="F:large ribosomal subunit rRNA binding"/>
    <property type="evidence" value="ECO:0007669"/>
    <property type="project" value="UniProtKB-UniRule"/>
</dbReference>
<dbReference type="InterPro" id="IPR002363">
    <property type="entry name" value="Ribosomal_uL10_CS_bac"/>
</dbReference>
<dbReference type="PANTHER" id="PTHR11560">
    <property type="entry name" value="39S RIBOSOMAL PROTEIN L10, MITOCHONDRIAL"/>
    <property type="match status" value="1"/>
</dbReference>
<dbReference type="Proteomes" id="UP000186341">
    <property type="component" value="Unassembled WGS sequence"/>
</dbReference>
<dbReference type="EMBL" id="MPJW01000189">
    <property type="protein sequence ID" value="OLU37824.1"/>
    <property type="molecule type" value="Genomic_DNA"/>
</dbReference>
<sequence length="173" mass="18574">MNKQILAQKEADVNALIQQMKDAKSVVVVEYRGLTVGEVTELRRALREEGVSMKVYKNTYAQRAAKELGYDEIIDTLVGPNALTFGADQVAPARVLAKFAKTHDKLILKNGIVDGAVVDNATIQTLASLPNKEGMLAKFASCLNAPVIKFAMTVKALAEAKEGTNTEAAPAAE</sequence>